<evidence type="ECO:0000313" key="12">
    <source>
        <dbReference type="Proteomes" id="UP000887566"/>
    </source>
</evidence>
<dbReference type="EC" id="2.3.1.199" evidence="11"/>
<feature type="transmembrane region" description="Helical" evidence="11">
    <location>
        <begin position="107"/>
        <end position="128"/>
    </location>
</feature>
<evidence type="ECO:0000256" key="3">
    <source>
        <dbReference type="ARBA" id="ARBA00022516"/>
    </source>
</evidence>
<dbReference type="PANTHER" id="PTHR11157">
    <property type="entry name" value="FATTY ACID ACYL TRANSFERASE-RELATED"/>
    <property type="match status" value="1"/>
</dbReference>
<keyword evidence="9 11" id="KW-0472">Membrane</keyword>
<comment type="catalytic activity">
    <reaction evidence="11">
        <text>a very-long-chain acyl-CoA + malonyl-CoA + H(+) = a very-long-chain 3-oxoacyl-CoA + CO2 + CoA</text>
        <dbReference type="Rhea" id="RHEA:32727"/>
        <dbReference type="ChEBI" id="CHEBI:15378"/>
        <dbReference type="ChEBI" id="CHEBI:16526"/>
        <dbReference type="ChEBI" id="CHEBI:57287"/>
        <dbReference type="ChEBI" id="CHEBI:57384"/>
        <dbReference type="ChEBI" id="CHEBI:90725"/>
        <dbReference type="ChEBI" id="CHEBI:90736"/>
        <dbReference type="EC" id="2.3.1.199"/>
    </reaction>
</comment>
<dbReference type="Proteomes" id="UP000887566">
    <property type="component" value="Unplaced"/>
</dbReference>
<keyword evidence="10 11" id="KW-0275">Fatty acid biosynthesis</keyword>
<organism evidence="12 13">
    <name type="scientific">Plectus sambesii</name>
    <dbReference type="NCBI Taxonomy" id="2011161"/>
    <lineage>
        <taxon>Eukaryota</taxon>
        <taxon>Metazoa</taxon>
        <taxon>Ecdysozoa</taxon>
        <taxon>Nematoda</taxon>
        <taxon>Chromadorea</taxon>
        <taxon>Plectida</taxon>
        <taxon>Plectina</taxon>
        <taxon>Plectoidea</taxon>
        <taxon>Plectidae</taxon>
        <taxon>Plectus</taxon>
    </lineage>
</organism>
<evidence type="ECO:0000256" key="9">
    <source>
        <dbReference type="ARBA" id="ARBA00023136"/>
    </source>
</evidence>
<dbReference type="GO" id="GO:0034625">
    <property type="term" value="P:fatty acid elongation, monounsaturated fatty acid"/>
    <property type="evidence" value="ECO:0007669"/>
    <property type="project" value="TreeGrafter"/>
</dbReference>
<keyword evidence="6 11" id="KW-0276">Fatty acid metabolism</keyword>
<dbReference type="WBParaSite" id="PSAMB.scaffold4664size13922.g24852.t1">
    <property type="protein sequence ID" value="PSAMB.scaffold4664size13922.g24852.t1"/>
    <property type="gene ID" value="PSAMB.scaffold4664size13922.g24852"/>
</dbReference>
<dbReference type="GO" id="GO:0019367">
    <property type="term" value="P:fatty acid elongation, saturated fatty acid"/>
    <property type="evidence" value="ECO:0007669"/>
    <property type="project" value="TreeGrafter"/>
</dbReference>
<dbReference type="GO" id="GO:0009922">
    <property type="term" value="F:fatty acid elongase activity"/>
    <property type="evidence" value="ECO:0007669"/>
    <property type="project" value="UniProtKB-EC"/>
</dbReference>
<comment type="pathway">
    <text evidence="2">Lipid metabolism; fatty acid biosynthesis.</text>
</comment>
<protein>
    <recommendedName>
        <fullName evidence="11">Elongation of very long chain fatty acids protein</fullName>
        <ecNumber evidence="11">2.3.1.199</ecNumber>
    </recommendedName>
    <alternativeName>
        <fullName evidence="11">Very-long-chain 3-oxoacyl-CoA synthase</fullName>
    </alternativeName>
</protein>
<evidence type="ECO:0000256" key="5">
    <source>
        <dbReference type="ARBA" id="ARBA00022692"/>
    </source>
</evidence>
<name>A0A914WMV7_9BILA</name>
<dbReference type="GO" id="GO:0030148">
    <property type="term" value="P:sphingolipid biosynthetic process"/>
    <property type="evidence" value="ECO:0007669"/>
    <property type="project" value="TreeGrafter"/>
</dbReference>
<dbReference type="Pfam" id="PF01151">
    <property type="entry name" value="ELO"/>
    <property type="match status" value="1"/>
</dbReference>
<feature type="transmembrane region" description="Helical" evidence="11">
    <location>
        <begin position="215"/>
        <end position="237"/>
    </location>
</feature>
<dbReference type="GO" id="GO:0042761">
    <property type="term" value="P:very long-chain fatty acid biosynthetic process"/>
    <property type="evidence" value="ECO:0007669"/>
    <property type="project" value="TreeGrafter"/>
</dbReference>
<dbReference type="GO" id="GO:0005789">
    <property type="term" value="C:endoplasmic reticulum membrane"/>
    <property type="evidence" value="ECO:0007669"/>
    <property type="project" value="TreeGrafter"/>
</dbReference>
<sequence length="250" mass="28504">MTVASSIESGFFDADSHMKWFAENRTLIFGISATYIAALKIGQNLMRDRQAFKLKHAMVIWNAALALFSVIGSIKLLPDLLEAVANRGFVWSYCTTDSLYHDQNTGFWSYLFLLSKVIEFGDSFFVVLRKRKLILLQWYHHSLMAINVWISYPYIPAIGRWTMTLNYVTHAFMYSYYSISMGVTGIQIGQMITVVAISTLAMMRKLTGDECDGPLGVLLFAVVMLTSFLLLFCNFFYNTYVKKIPGSKME</sequence>
<evidence type="ECO:0000256" key="4">
    <source>
        <dbReference type="ARBA" id="ARBA00022679"/>
    </source>
</evidence>
<feature type="transmembrane region" description="Helical" evidence="11">
    <location>
        <begin position="27"/>
        <end position="46"/>
    </location>
</feature>
<evidence type="ECO:0000256" key="1">
    <source>
        <dbReference type="ARBA" id="ARBA00004141"/>
    </source>
</evidence>
<feature type="transmembrane region" description="Helical" evidence="11">
    <location>
        <begin position="58"/>
        <end position="77"/>
    </location>
</feature>
<keyword evidence="8 11" id="KW-0443">Lipid metabolism</keyword>
<feature type="transmembrane region" description="Helical" evidence="11">
    <location>
        <begin position="175"/>
        <end position="203"/>
    </location>
</feature>
<keyword evidence="5 11" id="KW-0812">Transmembrane</keyword>
<evidence type="ECO:0000256" key="11">
    <source>
        <dbReference type="RuleBase" id="RU361115"/>
    </source>
</evidence>
<dbReference type="InterPro" id="IPR002076">
    <property type="entry name" value="ELO_fam"/>
</dbReference>
<reference evidence="13" key="1">
    <citation type="submission" date="2022-11" db="UniProtKB">
        <authorList>
            <consortium name="WormBaseParasite"/>
        </authorList>
    </citation>
    <scope>IDENTIFICATION</scope>
</reference>
<dbReference type="GO" id="GO:0034626">
    <property type="term" value="P:fatty acid elongation, polyunsaturated fatty acid"/>
    <property type="evidence" value="ECO:0007669"/>
    <property type="project" value="TreeGrafter"/>
</dbReference>
<comment type="subcellular location">
    <subcellularLocation>
        <location evidence="1">Membrane</location>
        <topology evidence="1">Multi-pass membrane protein</topology>
    </subcellularLocation>
</comment>
<keyword evidence="12" id="KW-1185">Reference proteome</keyword>
<dbReference type="AlphaFoldDB" id="A0A914WMV7"/>
<evidence type="ECO:0000256" key="6">
    <source>
        <dbReference type="ARBA" id="ARBA00022832"/>
    </source>
</evidence>
<proteinExistence type="inferred from homology"/>
<keyword evidence="3 11" id="KW-0444">Lipid biosynthesis</keyword>
<keyword evidence="4 11" id="KW-0808">Transferase</keyword>
<keyword evidence="7 11" id="KW-1133">Transmembrane helix</keyword>
<comment type="similarity">
    <text evidence="11">Belongs to the ELO family.</text>
</comment>
<evidence type="ECO:0000256" key="8">
    <source>
        <dbReference type="ARBA" id="ARBA00023098"/>
    </source>
</evidence>
<evidence type="ECO:0000256" key="10">
    <source>
        <dbReference type="ARBA" id="ARBA00023160"/>
    </source>
</evidence>
<evidence type="ECO:0000313" key="13">
    <source>
        <dbReference type="WBParaSite" id="PSAMB.scaffold4664size13922.g24852.t1"/>
    </source>
</evidence>
<dbReference type="PANTHER" id="PTHR11157:SF17">
    <property type="entry name" value="ELONGATION OF VERY LONG CHAIN FATTY ACIDS PROTEIN 6"/>
    <property type="match status" value="1"/>
</dbReference>
<accession>A0A914WMV7</accession>
<evidence type="ECO:0000256" key="7">
    <source>
        <dbReference type="ARBA" id="ARBA00022989"/>
    </source>
</evidence>
<evidence type="ECO:0000256" key="2">
    <source>
        <dbReference type="ARBA" id="ARBA00005194"/>
    </source>
</evidence>